<dbReference type="PROSITE" id="PS50850">
    <property type="entry name" value="MFS"/>
    <property type="match status" value="1"/>
</dbReference>
<dbReference type="Proteomes" id="UP001597260">
    <property type="component" value="Unassembled WGS sequence"/>
</dbReference>
<comment type="subcellular location">
    <subcellularLocation>
        <location evidence="1">Cell membrane</location>
        <topology evidence="1">Multi-pass membrane protein</topology>
    </subcellularLocation>
</comment>
<feature type="transmembrane region" description="Helical" evidence="5">
    <location>
        <begin position="61"/>
        <end position="81"/>
    </location>
</feature>
<feature type="transmembrane region" description="Helical" evidence="5">
    <location>
        <begin position="349"/>
        <end position="371"/>
    </location>
</feature>
<name>A0ABW3YL06_9ACTN</name>
<keyword evidence="8" id="KW-1185">Reference proteome</keyword>
<evidence type="ECO:0000256" key="4">
    <source>
        <dbReference type="ARBA" id="ARBA00023136"/>
    </source>
</evidence>
<feature type="transmembrane region" description="Helical" evidence="5">
    <location>
        <begin position="411"/>
        <end position="430"/>
    </location>
</feature>
<evidence type="ECO:0000313" key="8">
    <source>
        <dbReference type="Proteomes" id="UP001597260"/>
    </source>
</evidence>
<keyword evidence="3 5" id="KW-1133">Transmembrane helix</keyword>
<dbReference type="PANTHER" id="PTHR23534:SF1">
    <property type="entry name" value="MAJOR FACILITATOR SUPERFAMILY PROTEIN"/>
    <property type="match status" value="1"/>
</dbReference>
<evidence type="ECO:0000256" key="2">
    <source>
        <dbReference type="ARBA" id="ARBA00022692"/>
    </source>
</evidence>
<evidence type="ECO:0000256" key="3">
    <source>
        <dbReference type="ARBA" id="ARBA00022989"/>
    </source>
</evidence>
<feature type="transmembrane region" description="Helical" evidence="5">
    <location>
        <begin position="119"/>
        <end position="135"/>
    </location>
</feature>
<proteinExistence type="predicted"/>
<feature type="transmembrane region" description="Helical" evidence="5">
    <location>
        <begin position="383"/>
        <end position="405"/>
    </location>
</feature>
<dbReference type="PANTHER" id="PTHR23534">
    <property type="entry name" value="MFS PERMEASE"/>
    <property type="match status" value="1"/>
</dbReference>
<feature type="transmembrane region" description="Helical" evidence="5">
    <location>
        <begin position="290"/>
        <end position="316"/>
    </location>
</feature>
<feature type="transmembrane region" description="Helical" evidence="5">
    <location>
        <begin position="323"/>
        <end position="343"/>
    </location>
</feature>
<dbReference type="Pfam" id="PF07690">
    <property type="entry name" value="MFS_1"/>
    <property type="match status" value="2"/>
</dbReference>
<feature type="transmembrane region" description="Helical" evidence="5">
    <location>
        <begin position="187"/>
        <end position="209"/>
    </location>
</feature>
<evidence type="ECO:0000256" key="5">
    <source>
        <dbReference type="SAM" id="Phobius"/>
    </source>
</evidence>
<dbReference type="RefSeq" id="WP_377576152.1">
    <property type="nucleotide sequence ID" value="NZ_JBHTMP010000059.1"/>
</dbReference>
<evidence type="ECO:0000259" key="6">
    <source>
        <dbReference type="PROSITE" id="PS50850"/>
    </source>
</evidence>
<dbReference type="InterPro" id="IPR011701">
    <property type="entry name" value="MFS"/>
</dbReference>
<reference evidence="8" key="1">
    <citation type="journal article" date="2019" name="Int. J. Syst. Evol. Microbiol.">
        <title>The Global Catalogue of Microorganisms (GCM) 10K type strain sequencing project: providing services to taxonomists for standard genome sequencing and annotation.</title>
        <authorList>
            <consortium name="The Broad Institute Genomics Platform"/>
            <consortium name="The Broad Institute Genome Sequencing Center for Infectious Disease"/>
            <person name="Wu L."/>
            <person name="Ma J."/>
        </authorList>
    </citation>
    <scope>NUCLEOTIDE SEQUENCE [LARGE SCALE GENOMIC DNA]</scope>
    <source>
        <strain evidence="8">JCM 31037</strain>
    </source>
</reference>
<dbReference type="InterPro" id="IPR036259">
    <property type="entry name" value="MFS_trans_sf"/>
</dbReference>
<dbReference type="SUPFAM" id="SSF103473">
    <property type="entry name" value="MFS general substrate transporter"/>
    <property type="match status" value="1"/>
</dbReference>
<feature type="transmembrane region" description="Helical" evidence="5">
    <location>
        <begin position="245"/>
        <end position="270"/>
    </location>
</feature>
<evidence type="ECO:0000256" key="1">
    <source>
        <dbReference type="ARBA" id="ARBA00004651"/>
    </source>
</evidence>
<dbReference type="EMBL" id="JBHTMP010000059">
    <property type="protein sequence ID" value="MFD1324850.1"/>
    <property type="molecule type" value="Genomic_DNA"/>
</dbReference>
<comment type="caution">
    <text evidence="7">The sequence shown here is derived from an EMBL/GenBank/DDBJ whole genome shotgun (WGS) entry which is preliminary data.</text>
</comment>
<feature type="transmembrane region" description="Helical" evidence="5">
    <location>
        <begin position="31"/>
        <end position="55"/>
    </location>
</feature>
<protein>
    <submittedName>
        <fullName evidence="7">MFS transporter</fullName>
    </submittedName>
</protein>
<gene>
    <name evidence="7" type="ORF">ACFQ4H_27570</name>
</gene>
<accession>A0ABW3YL06</accession>
<feature type="transmembrane region" description="Helical" evidence="5">
    <location>
        <begin position="156"/>
        <end position="175"/>
    </location>
</feature>
<keyword evidence="4 5" id="KW-0472">Membrane</keyword>
<keyword evidence="2 5" id="KW-0812">Transmembrane</keyword>
<sequence>MATSATVPPAGTAPETRGPDIARIQRRTLRLLFGTQIIGGIGTTIGISVGALLAASLVGTAVSGVAQSAAVVGGALLAVPVTRIMNARGRRPGLAVAYLTGALGGILVVLAAVTGWTPLLFLGMLLFGGGSAANLQARYTAVDLAEPARRGRQLSLVVWATTIGAVAAPNFASLADGFTIDLGLPALSGPFAFSAVAFVVAAVVLSVFLRPDPLLTARRVAADRTPEPAATTDRPGKARGGGMRAALRVVSALPAARLGIAAVAVGHLVMVGVMSMTPVRLGESHGHDTVLRVVGIVLSVHIAGMYALSPVVGWLTDRLGRRAVILGGVALLLAACAVAGTAGHDTFRLTLGLALLGLGWSGTMVAGSTLLSESVPADVRPAAQGLSDLTMGLAGAAAGAISGFVVEWVGYPVLNLLAAVAVVPLVALALRPIPDRATTEGA</sequence>
<dbReference type="InterPro" id="IPR020846">
    <property type="entry name" value="MFS_dom"/>
</dbReference>
<feature type="domain" description="Major facilitator superfamily (MFS) profile" evidence="6">
    <location>
        <begin position="28"/>
        <end position="436"/>
    </location>
</feature>
<organism evidence="7 8">
    <name type="scientific">Micromonospora sonneratiae</name>
    <dbReference type="NCBI Taxonomy" id="1184706"/>
    <lineage>
        <taxon>Bacteria</taxon>
        <taxon>Bacillati</taxon>
        <taxon>Actinomycetota</taxon>
        <taxon>Actinomycetes</taxon>
        <taxon>Micromonosporales</taxon>
        <taxon>Micromonosporaceae</taxon>
        <taxon>Micromonospora</taxon>
    </lineage>
</organism>
<evidence type="ECO:0000313" key="7">
    <source>
        <dbReference type="EMBL" id="MFD1324850.1"/>
    </source>
</evidence>
<feature type="transmembrane region" description="Helical" evidence="5">
    <location>
        <begin position="93"/>
        <end position="113"/>
    </location>
</feature>
<dbReference type="Gene3D" id="1.20.1250.20">
    <property type="entry name" value="MFS general substrate transporter like domains"/>
    <property type="match status" value="1"/>
</dbReference>